<organism evidence="2">
    <name type="scientific">Streptomyces sp. R41</name>
    <dbReference type="NCBI Taxonomy" id="3238632"/>
    <lineage>
        <taxon>Bacteria</taxon>
        <taxon>Bacillati</taxon>
        <taxon>Actinomycetota</taxon>
        <taxon>Actinomycetes</taxon>
        <taxon>Kitasatosporales</taxon>
        <taxon>Streptomycetaceae</taxon>
        <taxon>Streptomyces</taxon>
    </lineage>
</organism>
<dbReference type="GO" id="GO:0008168">
    <property type="term" value="F:methyltransferase activity"/>
    <property type="evidence" value="ECO:0007669"/>
    <property type="project" value="UniProtKB-KW"/>
</dbReference>
<name>A0AB39R7E8_9ACTN</name>
<dbReference type="EMBL" id="CP163443">
    <property type="protein sequence ID" value="XDQ50934.1"/>
    <property type="molecule type" value="Genomic_DNA"/>
</dbReference>
<sequence length="140" mass="15454">MGVDPARASLEAARGKPGAGRVTWVEGTSTGLPDASFDVAVMTSNVAQLLVEDDAWARTLGDLYRALVPGGRVVFDSRDPKACTWERWNPVDSRRRIELPSRHGVTSWTKVTCLWESLCQYSAKTTWAPNNQARSFRACN</sequence>
<keyword evidence="2" id="KW-0489">Methyltransferase</keyword>
<dbReference type="InterPro" id="IPR041698">
    <property type="entry name" value="Methyltransf_25"/>
</dbReference>
<evidence type="ECO:0000313" key="2">
    <source>
        <dbReference type="EMBL" id="XDQ50934.1"/>
    </source>
</evidence>
<dbReference type="RefSeq" id="WP_369244282.1">
    <property type="nucleotide sequence ID" value="NZ_CP163443.1"/>
</dbReference>
<accession>A0AB39R7E8</accession>
<evidence type="ECO:0000259" key="1">
    <source>
        <dbReference type="Pfam" id="PF13649"/>
    </source>
</evidence>
<protein>
    <submittedName>
        <fullName evidence="2">Class I SAM-dependent methyltransferase</fullName>
        <ecNumber evidence="2">2.1.1.-</ecNumber>
    </submittedName>
</protein>
<dbReference type="CDD" id="cd02440">
    <property type="entry name" value="AdoMet_MTases"/>
    <property type="match status" value="1"/>
</dbReference>
<dbReference type="SUPFAM" id="SSF53335">
    <property type="entry name" value="S-adenosyl-L-methionine-dependent methyltransferases"/>
    <property type="match status" value="1"/>
</dbReference>
<dbReference type="AlphaFoldDB" id="A0AB39R7E8"/>
<gene>
    <name evidence="2" type="ORF">AB5J53_04070</name>
</gene>
<dbReference type="EC" id="2.1.1.-" evidence="2"/>
<dbReference type="Pfam" id="PF13649">
    <property type="entry name" value="Methyltransf_25"/>
    <property type="match status" value="1"/>
</dbReference>
<reference evidence="2" key="1">
    <citation type="submission" date="2024-07" db="EMBL/GenBank/DDBJ databases">
        <authorList>
            <person name="Yu S.T."/>
        </authorList>
    </citation>
    <scope>NUCLEOTIDE SEQUENCE</scope>
    <source>
        <strain evidence="2">R41</strain>
    </source>
</reference>
<keyword evidence="2" id="KW-0808">Transferase</keyword>
<proteinExistence type="predicted"/>
<dbReference type="GO" id="GO:0032259">
    <property type="term" value="P:methylation"/>
    <property type="evidence" value="ECO:0007669"/>
    <property type="project" value="UniProtKB-KW"/>
</dbReference>
<feature type="domain" description="Methyltransferase" evidence="1">
    <location>
        <begin position="2"/>
        <end position="71"/>
    </location>
</feature>
<dbReference type="Gene3D" id="3.40.50.150">
    <property type="entry name" value="Vaccinia Virus protein VP39"/>
    <property type="match status" value="1"/>
</dbReference>
<dbReference type="InterPro" id="IPR029063">
    <property type="entry name" value="SAM-dependent_MTases_sf"/>
</dbReference>